<protein>
    <submittedName>
        <fullName evidence="5">Glutaredoxin</fullName>
    </submittedName>
</protein>
<dbReference type="PROSITE" id="PS51354">
    <property type="entry name" value="GLUTAREDOXIN_2"/>
    <property type="match status" value="1"/>
</dbReference>
<dbReference type="InterPro" id="IPR011900">
    <property type="entry name" value="GRX_bact"/>
</dbReference>
<evidence type="ECO:0000313" key="5">
    <source>
        <dbReference type="EMBL" id="MET1256593.1"/>
    </source>
</evidence>
<comment type="similarity">
    <text evidence="1">Belongs to the glutaredoxin family.</text>
</comment>
<reference evidence="5 6" key="1">
    <citation type="submission" date="2024-06" db="EMBL/GenBank/DDBJ databases">
        <authorList>
            <person name="Li F."/>
        </authorList>
    </citation>
    <scope>NUCLEOTIDE SEQUENCE [LARGE SCALE GENOMIC DNA]</scope>
    <source>
        <strain evidence="5 6">GXAS 311</strain>
    </source>
</reference>
<evidence type="ECO:0000256" key="3">
    <source>
        <dbReference type="ARBA" id="ARBA00022982"/>
    </source>
</evidence>
<evidence type="ECO:0000256" key="2">
    <source>
        <dbReference type="ARBA" id="ARBA00022448"/>
    </source>
</evidence>
<keyword evidence="3" id="KW-0249">Electron transport</keyword>
<dbReference type="PANTHER" id="PTHR34386">
    <property type="entry name" value="GLUTAREDOXIN"/>
    <property type="match status" value="1"/>
</dbReference>
<evidence type="ECO:0000313" key="6">
    <source>
        <dbReference type="Proteomes" id="UP001548189"/>
    </source>
</evidence>
<keyword evidence="6" id="KW-1185">Reference proteome</keyword>
<dbReference type="PANTHER" id="PTHR34386:SF1">
    <property type="entry name" value="GLUTAREDOXIN-LIKE PROTEIN NRDH"/>
    <property type="match status" value="1"/>
</dbReference>
<evidence type="ECO:0000256" key="1">
    <source>
        <dbReference type="ARBA" id="ARBA00007787"/>
    </source>
</evidence>
<dbReference type="PRINTS" id="PR00160">
    <property type="entry name" value="GLUTAREDOXIN"/>
</dbReference>
<comment type="caution">
    <text evidence="5">The sequence shown here is derived from an EMBL/GenBank/DDBJ whole genome shotgun (WGS) entry which is preliminary data.</text>
</comment>
<dbReference type="Gene3D" id="3.40.30.10">
    <property type="entry name" value="Glutaredoxin"/>
    <property type="match status" value="1"/>
</dbReference>
<dbReference type="Proteomes" id="UP001548189">
    <property type="component" value="Unassembled WGS sequence"/>
</dbReference>
<dbReference type="Pfam" id="PF00462">
    <property type="entry name" value="Glutaredoxin"/>
    <property type="match status" value="1"/>
</dbReference>
<dbReference type="SUPFAM" id="SSF52833">
    <property type="entry name" value="Thioredoxin-like"/>
    <property type="match status" value="1"/>
</dbReference>
<dbReference type="InterPro" id="IPR036249">
    <property type="entry name" value="Thioredoxin-like_sf"/>
</dbReference>
<accession>A0ABV2BXC9</accession>
<keyword evidence="2" id="KW-0813">Transport</keyword>
<dbReference type="InterPro" id="IPR051548">
    <property type="entry name" value="Grx-like_ET"/>
</dbReference>
<sequence length="89" mass="10536">MRKIEIYTRPGCGYCTHAKRLLESKGLDYSEYDTYIHPEKFQELRRRTQARTFPQIFVDDRAIGGFEDLLKLEQQNRLPKQSKPLATET</sequence>
<dbReference type="InterPro" id="IPR014025">
    <property type="entry name" value="Glutaredoxin_subgr"/>
</dbReference>
<gene>
    <name evidence="5" type="ORF">ABVT43_15740</name>
</gene>
<dbReference type="RefSeq" id="WP_353897179.1">
    <property type="nucleotide sequence ID" value="NZ_JBEVCJ010000024.1"/>
</dbReference>
<organism evidence="5 6">
    <name type="scientific">Aliikangiella maris</name>
    <dbReference type="NCBI Taxonomy" id="3162458"/>
    <lineage>
        <taxon>Bacteria</taxon>
        <taxon>Pseudomonadati</taxon>
        <taxon>Pseudomonadota</taxon>
        <taxon>Gammaproteobacteria</taxon>
        <taxon>Oceanospirillales</taxon>
        <taxon>Pleioneaceae</taxon>
        <taxon>Aliikangiella</taxon>
    </lineage>
</organism>
<proteinExistence type="inferred from homology"/>
<feature type="domain" description="Glutaredoxin" evidence="4">
    <location>
        <begin position="4"/>
        <end position="62"/>
    </location>
</feature>
<dbReference type="InterPro" id="IPR002109">
    <property type="entry name" value="Glutaredoxin"/>
</dbReference>
<evidence type="ECO:0000259" key="4">
    <source>
        <dbReference type="Pfam" id="PF00462"/>
    </source>
</evidence>
<dbReference type="CDD" id="cd03418">
    <property type="entry name" value="GRX_GRXb_1_3_like"/>
    <property type="match status" value="1"/>
</dbReference>
<dbReference type="EMBL" id="JBEVCJ010000024">
    <property type="protein sequence ID" value="MET1256593.1"/>
    <property type="molecule type" value="Genomic_DNA"/>
</dbReference>
<name>A0ABV2BXC9_9GAMM</name>